<gene>
    <name evidence="1" type="ORF">CFS9_09480</name>
</gene>
<organism evidence="1">
    <name type="scientific">Flavobacterium sp. CFS9</name>
    <dbReference type="NCBI Taxonomy" id="3143118"/>
    <lineage>
        <taxon>Bacteria</taxon>
        <taxon>Pseudomonadati</taxon>
        <taxon>Bacteroidota</taxon>
        <taxon>Flavobacteriia</taxon>
        <taxon>Flavobacteriales</taxon>
        <taxon>Flavobacteriaceae</taxon>
        <taxon>Flavobacterium</taxon>
    </lineage>
</organism>
<sequence>MKVIKNILGSIYHKILFFIFKYRALSKKNIIIDNTVKLYYNKENLNISNDVVIGAFTVIYAINSGHSSKKGLLKIGKNTSIGEFNNIRAAGGEITIGNNCLISQFVTIVASNHNIKKGENINGQGWDETRTDVFIGDDVWIGANCVILPGVKIANGSVIAAGSVVTKDVQDNSIMIGVPAKKIKDR</sequence>
<dbReference type="InterPro" id="IPR051159">
    <property type="entry name" value="Hexapeptide_acetyltransf"/>
</dbReference>
<dbReference type="PANTHER" id="PTHR23416">
    <property type="entry name" value="SIALIC ACID SYNTHASE-RELATED"/>
    <property type="match status" value="1"/>
</dbReference>
<dbReference type="InterPro" id="IPR001451">
    <property type="entry name" value="Hexapep"/>
</dbReference>
<reference evidence="1" key="1">
    <citation type="submission" date="2024-05" db="EMBL/GenBank/DDBJ databases">
        <title>Whole-Genome Sequence of CFS9, a Potential Fish Probiotic Isolated from the Body Surface of Silurus asotus.</title>
        <authorList>
            <person name="Kojima M."/>
            <person name="Tobioka K."/>
            <person name="Yokota K."/>
            <person name="Nakatani H."/>
            <person name="Hori K."/>
            <person name="Tamaru Y."/>
            <person name="Okazaki F."/>
        </authorList>
    </citation>
    <scope>NUCLEOTIDE SEQUENCE</scope>
    <source>
        <strain evidence="1">CFS9</strain>
    </source>
</reference>
<name>A0AAT9GYK3_9FLAO</name>
<dbReference type="EMBL" id="AP031573">
    <property type="protein sequence ID" value="BFM42307.1"/>
    <property type="molecule type" value="Genomic_DNA"/>
</dbReference>
<proteinExistence type="predicted"/>
<accession>A0AAT9GYK3</accession>
<protein>
    <recommendedName>
        <fullName evidence="2">Acyltransferase</fullName>
    </recommendedName>
</protein>
<dbReference type="SUPFAM" id="SSF51161">
    <property type="entry name" value="Trimeric LpxA-like enzymes"/>
    <property type="match status" value="1"/>
</dbReference>
<dbReference type="Pfam" id="PF00132">
    <property type="entry name" value="Hexapep"/>
    <property type="match status" value="1"/>
</dbReference>
<dbReference type="InterPro" id="IPR011004">
    <property type="entry name" value="Trimer_LpxA-like_sf"/>
</dbReference>
<evidence type="ECO:0008006" key="2">
    <source>
        <dbReference type="Google" id="ProtNLM"/>
    </source>
</evidence>
<evidence type="ECO:0000313" key="1">
    <source>
        <dbReference type="EMBL" id="BFM42307.1"/>
    </source>
</evidence>
<dbReference type="Gene3D" id="2.160.10.10">
    <property type="entry name" value="Hexapeptide repeat proteins"/>
    <property type="match status" value="1"/>
</dbReference>
<dbReference type="AlphaFoldDB" id="A0AAT9GYK3"/>
<dbReference type="CDD" id="cd04647">
    <property type="entry name" value="LbH_MAT_like"/>
    <property type="match status" value="1"/>
</dbReference>
<dbReference type="RefSeq" id="WP_369617503.1">
    <property type="nucleotide sequence ID" value="NZ_AP031573.1"/>
</dbReference>